<dbReference type="CDD" id="cd01949">
    <property type="entry name" value="GGDEF"/>
    <property type="match status" value="1"/>
</dbReference>
<dbReference type="PANTHER" id="PTHR45138">
    <property type="entry name" value="REGULATORY COMPONENTS OF SENSORY TRANSDUCTION SYSTEM"/>
    <property type="match status" value="1"/>
</dbReference>
<dbReference type="SUPFAM" id="SSF55073">
    <property type="entry name" value="Nucleotide cyclase"/>
    <property type="match status" value="1"/>
</dbReference>
<dbReference type="Pfam" id="PF00990">
    <property type="entry name" value="GGDEF"/>
    <property type="match status" value="1"/>
</dbReference>
<comment type="subcellular location">
    <subcellularLocation>
        <location evidence="2">Cell inner membrane</location>
    </subcellularLocation>
</comment>
<keyword evidence="6" id="KW-0472">Membrane</keyword>
<evidence type="ECO:0000313" key="9">
    <source>
        <dbReference type="EMBL" id="PTU74418.1"/>
    </source>
</evidence>
<evidence type="ECO:0000256" key="2">
    <source>
        <dbReference type="ARBA" id="ARBA00004533"/>
    </source>
</evidence>
<evidence type="ECO:0000259" key="8">
    <source>
        <dbReference type="PROSITE" id="PS50887"/>
    </source>
</evidence>
<dbReference type="EMBL" id="QASN01000017">
    <property type="protein sequence ID" value="PTU74418.1"/>
    <property type="molecule type" value="Genomic_DNA"/>
</dbReference>
<accession>A0A2T5P9J9</accession>
<feature type="coiled-coil region" evidence="5">
    <location>
        <begin position="415"/>
        <end position="471"/>
    </location>
</feature>
<keyword evidence="10" id="KW-1185">Reference proteome</keyword>
<feature type="transmembrane region" description="Helical" evidence="6">
    <location>
        <begin position="192"/>
        <end position="213"/>
    </location>
</feature>
<name>A0A2T5P9J9_9PSED</name>
<dbReference type="Pfam" id="PF07696">
    <property type="entry name" value="7TMR-DISMED2"/>
    <property type="match status" value="1"/>
</dbReference>
<dbReference type="RefSeq" id="WP_108107116.1">
    <property type="nucleotide sequence ID" value="NZ_QASN01000017.1"/>
</dbReference>
<evidence type="ECO:0000313" key="10">
    <source>
        <dbReference type="Proteomes" id="UP000244064"/>
    </source>
</evidence>
<feature type="transmembrane region" description="Helical" evidence="6">
    <location>
        <begin position="341"/>
        <end position="360"/>
    </location>
</feature>
<gene>
    <name evidence="9" type="ORF">DBO85_10000</name>
</gene>
<feature type="transmembrane region" description="Helical" evidence="6">
    <location>
        <begin position="255"/>
        <end position="275"/>
    </location>
</feature>
<comment type="catalytic activity">
    <reaction evidence="4">
        <text>2 GTP = 3',3'-c-di-GMP + 2 diphosphate</text>
        <dbReference type="Rhea" id="RHEA:24898"/>
        <dbReference type="ChEBI" id="CHEBI:33019"/>
        <dbReference type="ChEBI" id="CHEBI:37565"/>
        <dbReference type="ChEBI" id="CHEBI:58805"/>
        <dbReference type="EC" id="2.7.7.65"/>
    </reaction>
</comment>
<dbReference type="FunFam" id="3.30.70.270:FF:000001">
    <property type="entry name" value="Diguanylate cyclase domain protein"/>
    <property type="match status" value="1"/>
</dbReference>
<dbReference type="InterPro" id="IPR000160">
    <property type="entry name" value="GGDEF_dom"/>
</dbReference>
<dbReference type="Pfam" id="PF07695">
    <property type="entry name" value="7TMR-DISM_7TM"/>
    <property type="match status" value="1"/>
</dbReference>
<feature type="signal peptide" evidence="7">
    <location>
        <begin position="1"/>
        <end position="21"/>
    </location>
</feature>
<feature type="transmembrane region" description="Helical" evidence="6">
    <location>
        <begin position="220"/>
        <end position="243"/>
    </location>
</feature>
<dbReference type="AlphaFoldDB" id="A0A2T5P9J9"/>
<feature type="transmembrane region" description="Helical" evidence="6">
    <location>
        <begin position="282"/>
        <end position="304"/>
    </location>
</feature>
<feature type="transmembrane region" description="Helical" evidence="6">
    <location>
        <begin position="316"/>
        <end position="334"/>
    </location>
</feature>
<evidence type="ECO:0000256" key="5">
    <source>
        <dbReference type="SAM" id="Coils"/>
    </source>
</evidence>
<dbReference type="GO" id="GO:1902201">
    <property type="term" value="P:negative regulation of bacterial-type flagellum-dependent cell motility"/>
    <property type="evidence" value="ECO:0007669"/>
    <property type="project" value="TreeGrafter"/>
</dbReference>
<keyword evidence="6" id="KW-0812">Transmembrane</keyword>
<dbReference type="GO" id="GO:0043709">
    <property type="term" value="P:cell adhesion involved in single-species biofilm formation"/>
    <property type="evidence" value="ECO:0007669"/>
    <property type="project" value="TreeGrafter"/>
</dbReference>
<evidence type="ECO:0000256" key="1">
    <source>
        <dbReference type="ARBA" id="ARBA00001946"/>
    </source>
</evidence>
<feature type="transmembrane region" description="Helical" evidence="6">
    <location>
        <begin position="372"/>
        <end position="391"/>
    </location>
</feature>
<dbReference type="PANTHER" id="PTHR45138:SF9">
    <property type="entry name" value="DIGUANYLATE CYCLASE DGCM-RELATED"/>
    <property type="match status" value="1"/>
</dbReference>
<dbReference type="GO" id="GO:0005886">
    <property type="term" value="C:plasma membrane"/>
    <property type="evidence" value="ECO:0007669"/>
    <property type="project" value="UniProtKB-SubCell"/>
</dbReference>
<proteinExistence type="predicted"/>
<dbReference type="InterPro" id="IPR011622">
    <property type="entry name" value="7TMR_DISM_rcpt_extracell_dom2"/>
</dbReference>
<dbReference type="InterPro" id="IPR050469">
    <property type="entry name" value="Diguanylate_Cyclase"/>
</dbReference>
<dbReference type="InterPro" id="IPR043128">
    <property type="entry name" value="Rev_trsase/Diguanyl_cyclase"/>
</dbReference>
<organism evidence="9 10">
    <name type="scientific">Pseudomonas mangrovi</name>
    <dbReference type="NCBI Taxonomy" id="2161748"/>
    <lineage>
        <taxon>Bacteria</taxon>
        <taxon>Pseudomonadati</taxon>
        <taxon>Pseudomonadota</taxon>
        <taxon>Gammaproteobacteria</taxon>
        <taxon>Pseudomonadales</taxon>
        <taxon>Pseudomonadaceae</taxon>
        <taxon>Pseudomonas</taxon>
    </lineage>
</organism>
<evidence type="ECO:0000256" key="3">
    <source>
        <dbReference type="ARBA" id="ARBA00012528"/>
    </source>
</evidence>
<dbReference type="Proteomes" id="UP000244064">
    <property type="component" value="Unassembled WGS sequence"/>
</dbReference>
<dbReference type="Gene3D" id="2.60.40.2380">
    <property type="match status" value="1"/>
</dbReference>
<dbReference type="PROSITE" id="PS50887">
    <property type="entry name" value="GGDEF"/>
    <property type="match status" value="1"/>
</dbReference>
<dbReference type="Gene3D" id="3.30.70.270">
    <property type="match status" value="1"/>
</dbReference>
<dbReference type="NCBIfam" id="TIGR00254">
    <property type="entry name" value="GGDEF"/>
    <property type="match status" value="1"/>
</dbReference>
<dbReference type="InterPro" id="IPR029787">
    <property type="entry name" value="Nucleotide_cyclase"/>
</dbReference>
<dbReference type="InterPro" id="IPR011623">
    <property type="entry name" value="7TMR_DISM_rcpt_extracell_dom1"/>
</dbReference>
<reference evidence="9 10" key="1">
    <citation type="submission" date="2018-04" db="EMBL/GenBank/DDBJ databases">
        <title>Pseudomonas sp. nov., isolated from mangrove soil.</title>
        <authorList>
            <person name="Chen C."/>
        </authorList>
    </citation>
    <scope>NUCLEOTIDE SEQUENCE [LARGE SCALE GENOMIC DNA]</scope>
    <source>
        <strain evidence="9 10">TC-11</strain>
    </source>
</reference>
<feature type="chain" id="PRO_5015700421" description="diguanylate cyclase" evidence="7">
    <location>
        <begin position="22"/>
        <end position="633"/>
    </location>
</feature>
<dbReference type="SMART" id="SM00267">
    <property type="entry name" value="GGDEF"/>
    <property type="match status" value="1"/>
</dbReference>
<evidence type="ECO:0000256" key="6">
    <source>
        <dbReference type="SAM" id="Phobius"/>
    </source>
</evidence>
<dbReference type="OrthoDB" id="9803824at2"/>
<feature type="domain" description="GGDEF" evidence="8">
    <location>
        <begin position="499"/>
        <end position="633"/>
    </location>
</feature>
<dbReference type="EC" id="2.7.7.65" evidence="3"/>
<evidence type="ECO:0000256" key="4">
    <source>
        <dbReference type="ARBA" id="ARBA00034247"/>
    </source>
</evidence>
<keyword evidence="7" id="KW-0732">Signal</keyword>
<keyword evidence="6" id="KW-1133">Transmembrane helix</keyword>
<dbReference type="GO" id="GO:0052621">
    <property type="term" value="F:diguanylate cyclase activity"/>
    <property type="evidence" value="ECO:0007669"/>
    <property type="project" value="UniProtKB-EC"/>
</dbReference>
<sequence>MRQPFSLILLLLLILCGASRAESSIATDDVLPLSPQQPLLIGMNVEYLLGEPDASFESIAARPASDWQRSARPTLGLGAQLKGVWVRFAVRNDAYRYGNWQLEIKWPMLDRVELRQLDPQTGIWSNTQVTGDHIPPSQRPLQHRYLLLPLELPSGQDSHIYLHVRSSEALVLPMQLMSAEQLAASEGRILTLMHMFFGGMLVMLLYNASLYIFTRDRSYIFYVCYLTCALGYELAVSGIGHQYVWGEWHWFAPKAYSAFASATFLLSLIFGRVFLKLPKYGGWVLALNSSLITYWSVLLASVLFYPPAAHWLLPELMPIVACIAGFITTGYLWYRGNISAKLFTIAWSVLIIATVVHLLALNGALPLTTFTLGAQMIGVFFEFVMLSIALAERINRERAERVEAQTNLLLSTRTLAHEREEKLRAQQQILDLQRAANEELEARVRERTLDLENAKQELELANRELAALSITDPLTKLHNRRHFDSVIAEEVARSKRIGSPLSVLMLDIDHFKRVNDTYGHPFGDECLRQVADVIMKNAQRAGDLAARYGGEEFILALPATDIEHAALVAENIRAGIETIEVHHEGQRVPLTMSIGVASLVFGRQDDITWLIGCADAALYRAKRNGRNQIATHA</sequence>
<comment type="cofactor">
    <cofactor evidence="1">
        <name>Mg(2+)</name>
        <dbReference type="ChEBI" id="CHEBI:18420"/>
    </cofactor>
</comment>
<comment type="caution">
    <text evidence="9">The sequence shown here is derived from an EMBL/GenBank/DDBJ whole genome shotgun (WGS) entry which is preliminary data.</text>
</comment>
<evidence type="ECO:0000256" key="7">
    <source>
        <dbReference type="SAM" id="SignalP"/>
    </source>
</evidence>
<keyword evidence="5" id="KW-0175">Coiled coil</keyword>
<protein>
    <recommendedName>
        <fullName evidence="3">diguanylate cyclase</fullName>
        <ecNumber evidence="3">2.7.7.65</ecNumber>
    </recommendedName>
</protein>